<keyword evidence="4" id="KW-1185">Reference proteome</keyword>
<geneLocation type="mitochondrion" evidence="3"/>
<dbReference type="EMBL" id="PNBA02000024">
    <property type="protein sequence ID" value="KAG6384663.1"/>
    <property type="molecule type" value="Genomic_DNA"/>
</dbReference>
<dbReference type="AlphaFoldDB" id="A0A8X8VX26"/>
<accession>A0A8X8VX26</accession>
<proteinExistence type="predicted"/>
<name>A0A8X8VX26_SALSN</name>
<evidence type="ECO:0000313" key="3">
    <source>
        <dbReference type="EMBL" id="KAG6384663.1"/>
    </source>
</evidence>
<reference evidence="1" key="2">
    <citation type="submission" date="2020-08" db="EMBL/GenBank/DDBJ databases">
        <title>Plant Genome Project.</title>
        <authorList>
            <person name="Zhang R.-G."/>
        </authorList>
    </citation>
    <scope>NUCLEOTIDE SEQUENCE</scope>
    <source>
        <strain evidence="1">Huo1</strain>
        <tissue evidence="1">Leaf</tissue>
    </source>
</reference>
<dbReference type="EMBL" id="PNBA02000359">
    <property type="protein sequence ID" value="KAG6383926.1"/>
    <property type="molecule type" value="Genomic_DNA"/>
</dbReference>
<dbReference type="EMBL" id="PNBA02000359">
    <property type="protein sequence ID" value="KAG6383900.1"/>
    <property type="molecule type" value="Genomic_DNA"/>
</dbReference>
<protein>
    <submittedName>
        <fullName evidence="1">Uncharacterized protein</fullName>
    </submittedName>
</protein>
<evidence type="ECO:0000313" key="4">
    <source>
        <dbReference type="Proteomes" id="UP000298416"/>
    </source>
</evidence>
<reference evidence="1" key="1">
    <citation type="submission" date="2018-01" db="EMBL/GenBank/DDBJ databases">
        <authorList>
            <person name="Mao J.F."/>
        </authorList>
    </citation>
    <scope>NUCLEOTIDE SEQUENCE</scope>
    <source>
        <strain evidence="1">Huo1</strain>
        <tissue evidence="1">Leaf</tissue>
    </source>
</reference>
<sequence>MELLGYLVELTKQSLLGYPIYPRWKGGVPSLTSTKRWFGSSRSKFHWQPSISEPKTSKASKFRKEGLIPPAAWIAEIAQLKPNRVPR</sequence>
<evidence type="ECO:0000313" key="1">
    <source>
        <dbReference type="EMBL" id="KAG6383900.1"/>
    </source>
</evidence>
<dbReference type="Proteomes" id="UP000298416">
    <property type="component" value="Unassembled WGS sequence"/>
</dbReference>
<organism evidence="1">
    <name type="scientific">Salvia splendens</name>
    <name type="common">Scarlet sage</name>
    <dbReference type="NCBI Taxonomy" id="180675"/>
    <lineage>
        <taxon>Eukaryota</taxon>
        <taxon>Viridiplantae</taxon>
        <taxon>Streptophyta</taxon>
        <taxon>Embryophyta</taxon>
        <taxon>Tracheophyta</taxon>
        <taxon>Spermatophyta</taxon>
        <taxon>Magnoliopsida</taxon>
        <taxon>eudicotyledons</taxon>
        <taxon>Gunneridae</taxon>
        <taxon>Pentapetalae</taxon>
        <taxon>asterids</taxon>
        <taxon>lamiids</taxon>
        <taxon>Lamiales</taxon>
        <taxon>Lamiaceae</taxon>
        <taxon>Nepetoideae</taxon>
        <taxon>Mentheae</taxon>
        <taxon>Salviinae</taxon>
        <taxon>Salvia</taxon>
        <taxon>Salvia subgen. Calosphace</taxon>
        <taxon>core Calosphace</taxon>
    </lineage>
</organism>
<gene>
    <name evidence="3" type="ORF">SASPL_155515</name>
    <name evidence="1" type="ORF">SASPL_156322</name>
    <name evidence="2" type="ORF">SASPL_156355</name>
</gene>
<evidence type="ECO:0000313" key="2">
    <source>
        <dbReference type="EMBL" id="KAG6383926.1"/>
    </source>
</evidence>
<keyword evidence="3 4" id="KW-0496">Mitochondrion</keyword>
<comment type="caution">
    <text evidence="1">The sequence shown here is derived from an EMBL/GenBank/DDBJ whole genome shotgun (WGS) entry which is preliminary data.</text>
</comment>